<evidence type="ECO:0000256" key="6">
    <source>
        <dbReference type="ARBA" id="ARBA00022801"/>
    </source>
</evidence>
<feature type="binding site" evidence="10">
    <location>
        <position position="235"/>
    </location>
    <ligand>
        <name>Zn(2+)</name>
        <dbReference type="ChEBI" id="CHEBI:29105"/>
    </ligand>
</feature>
<dbReference type="InterPro" id="IPR030378">
    <property type="entry name" value="G_CP_dom"/>
</dbReference>
<evidence type="ECO:0000259" key="11">
    <source>
        <dbReference type="PROSITE" id="PS50936"/>
    </source>
</evidence>
<evidence type="ECO:0000313" key="13">
    <source>
        <dbReference type="EMBL" id="WLP85427.1"/>
    </source>
</evidence>
<dbReference type="Proteomes" id="UP001237011">
    <property type="component" value="Chromosome"/>
</dbReference>
<dbReference type="Gene3D" id="1.10.40.50">
    <property type="entry name" value="Probable gtpase engc, domain 3"/>
    <property type="match status" value="1"/>
</dbReference>
<evidence type="ECO:0000313" key="14">
    <source>
        <dbReference type="Proteomes" id="UP001237011"/>
    </source>
</evidence>
<keyword evidence="1 10" id="KW-0963">Cytoplasm</keyword>
<keyword evidence="3 10" id="KW-0479">Metal-binding</keyword>
<dbReference type="EC" id="3.6.1.-" evidence="10"/>
<dbReference type="NCBIfam" id="TIGR00157">
    <property type="entry name" value="ribosome small subunit-dependent GTPase A"/>
    <property type="match status" value="1"/>
</dbReference>
<comment type="subcellular location">
    <subcellularLocation>
        <location evidence="10">Cytoplasm</location>
    </subcellularLocation>
</comment>
<evidence type="ECO:0000256" key="2">
    <source>
        <dbReference type="ARBA" id="ARBA00022517"/>
    </source>
</evidence>
<dbReference type="PANTHER" id="PTHR32120:SF11">
    <property type="entry name" value="SMALL RIBOSOMAL SUBUNIT BIOGENESIS GTPASE RSGA 1, MITOCHONDRIAL-RELATED"/>
    <property type="match status" value="1"/>
</dbReference>
<keyword evidence="2 10" id="KW-0690">Ribosome biogenesis</keyword>
<feature type="domain" description="CP-type G" evidence="12">
    <location>
        <begin position="57"/>
        <end position="212"/>
    </location>
</feature>
<name>A0ABY9HA21_9MOLU</name>
<dbReference type="PROSITE" id="PS51721">
    <property type="entry name" value="G_CP"/>
    <property type="match status" value="1"/>
</dbReference>
<dbReference type="PANTHER" id="PTHR32120">
    <property type="entry name" value="SMALL RIBOSOMAL SUBUNIT BIOGENESIS GTPASE RSGA"/>
    <property type="match status" value="1"/>
</dbReference>
<protein>
    <recommendedName>
        <fullName evidence="10">Small ribosomal subunit biogenesis GTPase RsgA</fullName>
        <ecNumber evidence="10">3.6.1.-</ecNumber>
    </recommendedName>
</protein>
<dbReference type="HAMAP" id="MF_01820">
    <property type="entry name" value="GTPase_RsgA"/>
    <property type="match status" value="1"/>
</dbReference>
<gene>
    <name evidence="10 13" type="primary">rsgA</name>
    <name evidence="13" type="ORF">Q8852_03840</name>
</gene>
<dbReference type="CDD" id="cd01854">
    <property type="entry name" value="YjeQ_EngC"/>
    <property type="match status" value="1"/>
</dbReference>
<evidence type="ECO:0000256" key="7">
    <source>
        <dbReference type="ARBA" id="ARBA00022833"/>
    </source>
</evidence>
<dbReference type="Gene3D" id="3.40.50.300">
    <property type="entry name" value="P-loop containing nucleotide triphosphate hydrolases"/>
    <property type="match status" value="1"/>
</dbReference>
<keyword evidence="6 10" id="KW-0378">Hydrolase</keyword>
<comment type="cofactor">
    <cofactor evidence="10">
        <name>Zn(2+)</name>
        <dbReference type="ChEBI" id="CHEBI:29105"/>
    </cofactor>
    <text evidence="10">Binds 1 zinc ion per subunit.</text>
</comment>
<feature type="binding site" evidence="10">
    <location>
        <position position="240"/>
    </location>
    <ligand>
        <name>Zn(2+)</name>
        <dbReference type="ChEBI" id="CHEBI:29105"/>
    </ligand>
</feature>
<evidence type="ECO:0000256" key="5">
    <source>
        <dbReference type="ARBA" id="ARBA00022741"/>
    </source>
</evidence>
<dbReference type="SUPFAM" id="SSF52540">
    <property type="entry name" value="P-loop containing nucleoside triphosphate hydrolases"/>
    <property type="match status" value="1"/>
</dbReference>
<sequence>MEYKVIEIVAGIYTVQNENETLKIPAAGKLRYLETSPVVGDNVIVQNGVITNILTRKNSFIRPKVANIDQMIIFMSIQHPKFQTFLVDKYLAIIESKNIKPIIFITKVDLDPSYAQEVQKYYQDMEYEVYLINNKDLSYTEKIEHLFENKYSVFMGQSGVGKTTTLNNLGGHNFSTQEISKALGRGKHTTRTVSIISFKNGFLIDTPGFSSLSLDLDKEQLAKSYYSFRNLALSCKFRNCLHKNESESECAVKQNIGTKLIPQIRYNNYIKLLDEIDKERK</sequence>
<dbReference type="SUPFAM" id="SSF50249">
    <property type="entry name" value="Nucleic acid-binding proteins"/>
    <property type="match status" value="1"/>
</dbReference>
<evidence type="ECO:0000259" key="12">
    <source>
        <dbReference type="PROSITE" id="PS51721"/>
    </source>
</evidence>
<keyword evidence="14" id="KW-1185">Reference proteome</keyword>
<evidence type="ECO:0000256" key="3">
    <source>
        <dbReference type="ARBA" id="ARBA00022723"/>
    </source>
</evidence>
<keyword evidence="7 10" id="KW-0862">Zinc</keyword>
<feature type="binding site" evidence="10">
    <location>
        <begin position="106"/>
        <end position="109"/>
    </location>
    <ligand>
        <name>GTP</name>
        <dbReference type="ChEBI" id="CHEBI:37565"/>
    </ligand>
</feature>
<keyword evidence="8 10" id="KW-0694">RNA-binding</keyword>
<proteinExistence type="inferred from homology"/>
<feature type="binding site" evidence="10">
    <location>
        <position position="250"/>
    </location>
    <ligand>
        <name>Zn(2+)</name>
        <dbReference type="ChEBI" id="CHEBI:29105"/>
    </ligand>
</feature>
<dbReference type="EMBL" id="CP132191">
    <property type="protein sequence ID" value="WLP85427.1"/>
    <property type="molecule type" value="Genomic_DNA"/>
</dbReference>
<evidence type="ECO:0000256" key="8">
    <source>
        <dbReference type="ARBA" id="ARBA00022884"/>
    </source>
</evidence>
<comment type="similarity">
    <text evidence="10">Belongs to the TRAFAC class YlqF/YawG GTPase family. RsgA subfamily.</text>
</comment>
<comment type="subunit">
    <text evidence="10">Monomer. Associates with 30S ribosomal subunit, binds 16S rRNA.</text>
</comment>
<organism evidence="13 14">
    <name type="scientific">Mycoplasma seminis</name>
    <dbReference type="NCBI Taxonomy" id="512749"/>
    <lineage>
        <taxon>Bacteria</taxon>
        <taxon>Bacillati</taxon>
        <taxon>Mycoplasmatota</taxon>
        <taxon>Mollicutes</taxon>
        <taxon>Mycoplasmataceae</taxon>
        <taxon>Mycoplasma</taxon>
    </lineage>
</organism>
<dbReference type="RefSeq" id="WP_305937863.1">
    <property type="nucleotide sequence ID" value="NZ_CP132191.1"/>
</dbReference>
<dbReference type="Gene3D" id="2.40.50.140">
    <property type="entry name" value="Nucleic acid-binding proteins"/>
    <property type="match status" value="1"/>
</dbReference>
<feature type="domain" description="EngC GTPase" evidence="11">
    <location>
        <begin position="66"/>
        <end position="210"/>
    </location>
</feature>
<keyword evidence="9 10" id="KW-0342">GTP-binding</keyword>
<dbReference type="InterPro" id="IPR010914">
    <property type="entry name" value="RsgA_GTPase_dom"/>
</dbReference>
<accession>A0ABY9HA21</accession>
<dbReference type="InterPro" id="IPR031944">
    <property type="entry name" value="RsgA_N"/>
</dbReference>
<dbReference type="Pfam" id="PF16745">
    <property type="entry name" value="RsgA_N"/>
    <property type="match status" value="1"/>
</dbReference>
<dbReference type="InterPro" id="IPR004881">
    <property type="entry name" value="Ribosome_biogen_GTPase_RsgA"/>
</dbReference>
<keyword evidence="5 10" id="KW-0547">Nucleotide-binding</keyword>
<evidence type="ECO:0000256" key="4">
    <source>
        <dbReference type="ARBA" id="ARBA00022730"/>
    </source>
</evidence>
<evidence type="ECO:0000256" key="10">
    <source>
        <dbReference type="HAMAP-Rule" id="MF_01820"/>
    </source>
</evidence>
<keyword evidence="4 10" id="KW-0699">rRNA-binding</keyword>
<comment type="function">
    <text evidence="10">One of several proteins that assist in the late maturation steps of the functional core of the 30S ribosomal subunit. Helps release RbfA from mature subunits. May play a role in the assembly of ribosomal proteins into the subunit. Circularly permuted GTPase that catalyzes slow GTP hydrolysis, GTPase activity is stimulated by the 30S ribosomal subunit.</text>
</comment>
<evidence type="ECO:0000256" key="1">
    <source>
        <dbReference type="ARBA" id="ARBA00022490"/>
    </source>
</evidence>
<reference evidence="13" key="1">
    <citation type="submission" date="2023-08" db="EMBL/GenBank/DDBJ databases">
        <title>Complete genome sequence of Mycoplasma seminis 2200.</title>
        <authorList>
            <person name="Spergser J."/>
        </authorList>
    </citation>
    <scope>NUCLEOTIDE SEQUENCE [LARGE SCALE GENOMIC DNA]</scope>
    <source>
        <strain evidence="13">2200</strain>
    </source>
</reference>
<feature type="binding site" evidence="10">
    <location>
        <position position="242"/>
    </location>
    <ligand>
        <name>Zn(2+)</name>
        <dbReference type="ChEBI" id="CHEBI:29105"/>
    </ligand>
</feature>
<dbReference type="InterPro" id="IPR012340">
    <property type="entry name" value="NA-bd_OB-fold"/>
</dbReference>
<feature type="binding site" evidence="10">
    <location>
        <begin position="156"/>
        <end position="164"/>
    </location>
    <ligand>
        <name>GTP</name>
        <dbReference type="ChEBI" id="CHEBI:37565"/>
    </ligand>
</feature>
<dbReference type="InterPro" id="IPR027417">
    <property type="entry name" value="P-loop_NTPase"/>
</dbReference>
<evidence type="ECO:0000256" key="9">
    <source>
        <dbReference type="ARBA" id="ARBA00023134"/>
    </source>
</evidence>
<dbReference type="Pfam" id="PF03193">
    <property type="entry name" value="RsgA_GTPase"/>
    <property type="match status" value="1"/>
</dbReference>
<dbReference type="PROSITE" id="PS50936">
    <property type="entry name" value="ENGC_GTPASE"/>
    <property type="match status" value="1"/>
</dbReference>